<protein>
    <recommendedName>
        <fullName evidence="2">Head-tail adaptor</fullName>
    </recommendedName>
</protein>
<proteinExistence type="predicted"/>
<name>A0A2H4JCB1_9CAUD</name>
<accession>A0A2H4JCB1</accession>
<dbReference type="Gene3D" id="2.40.10.270">
    <property type="entry name" value="Bacteriophage SPP1 head-tail adaptor protein"/>
    <property type="match status" value="1"/>
</dbReference>
<gene>
    <name evidence="1" type="ORF">10S12_17</name>
</gene>
<dbReference type="NCBIfam" id="TIGR01563">
    <property type="entry name" value="gp16_SPP1"/>
    <property type="match status" value="1"/>
</dbReference>
<reference evidence="1" key="1">
    <citation type="submission" date="2017-06" db="EMBL/GenBank/DDBJ databases">
        <title>Novel phages from South African skin metaviromes.</title>
        <authorList>
            <person name="van Zyl L.J."/>
            <person name="Abrahams Y."/>
            <person name="Stander E.A."/>
            <person name="Kirby B.M."/>
            <person name="Clavaud C."/>
            <person name="Farcet C."/>
            <person name="Breton L."/>
            <person name="Trindade M.I."/>
        </authorList>
    </citation>
    <scope>NUCLEOTIDE SEQUENCE</scope>
</reference>
<dbReference type="InterPro" id="IPR008767">
    <property type="entry name" value="Phage_SPP1_head-tail_adaptor"/>
</dbReference>
<dbReference type="Pfam" id="PF05521">
    <property type="entry name" value="Phage_HCP"/>
    <property type="match status" value="1"/>
</dbReference>
<dbReference type="InterPro" id="IPR038666">
    <property type="entry name" value="SSP1_head-tail_sf"/>
</dbReference>
<sequence length="108" mass="12797">MDIGEMRDRIILQKKKEQQGPIPNLDKFEDYKSIWSKVKFLKDREFWQAKASNSETVVEFTIRHREDLDKTMRIVYDKRNFNIDGVIPVDNKKMYLIVMASEVVNSGV</sequence>
<evidence type="ECO:0008006" key="2">
    <source>
        <dbReference type="Google" id="ProtNLM"/>
    </source>
</evidence>
<evidence type="ECO:0000313" key="1">
    <source>
        <dbReference type="EMBL" id="ASN72279.1"/>
    </source>
</evidence>
<organism evidence="1">
    <name type="scientific">uncultured Caudovirales phage</name>
    <dbReference type="NCBI Taxonomy" id="2100421"/>
    <lineage>
        <taxon>Viruses</taxon>
        <taxon>Duplodnaviria</taxon>
        <taxon>Heunggongvirae</taxon>
        <taxon>Uroviricota</taxon>
        <taxon>Caudoviricetes</taxon>
        <taxon>Peduoviridae</taxon>
        <taxon>Maltschvirus</taxon>
        <taxon>Maltschvirus maltsch</taxon>
    </lineage>
</organism>
<dbReference type="EMBL" id="MF417948">
    <property type="protein sequence ID" value="ASN72279.1"/>
    <property type="molecule type" value="Genomic_DNA"/>
</dbReference>